<proteinExistence type="predicted"/>
<keyword evidence="8" id="KW-1185">Reference proteome</keyword>
<comment type="caution">
    <text evidence="7">The sequence shown here is derived from an EMBL/GenBank/DDBJ whole genome shotgun (WGS) entry which is preliminary data.</text>
</comment>
<gene>
    <name evidence="7" type="ORF">CPB83DRAFT_895800</name>
</gene>
<evidence type="ECO:0000256" key="2">
    <source>
        <dbReference type="ARBA" id="ARBA00023015"/>
    </source>
</evidence>
<feature type="region of interest" description="Disordered" evidence="5">
    <location>
        <begin position="630"/>
        <end position="650"/>
    </location>
</feature>
<evidence type="ECO:0000256" key="1">
    <source>
        <dbReference type="ARBA" id="ARBA00004123"/>
    </source>
</evidence>
<evidence type="ECO:0000259" key="6">
    <source>
        <dbReference type="Pfam" id="PF10497"/>
    </source>
</evidence>
<feature type="domain" description="Zinc-finger" evidence="6">
    <location>
        <begin position="766"/>
        <end position="830"/>
    </location>
</feature>
<feature type="region of interest" description="Disordered" evidence="5">
    <location>
        <begin position="31"/>
        <end position="56"/>
    </location>
</feature>
<organism evidence="7 8">
    <name type="scientific">Crepidotus variabilis</name>
    <dbReference type="NCBI Taxonomy" id="179855"/>
    <lineage>
        <taxon>Eukaryota</taxon>
        <taxon>Fungi</taxon>
        <taxon>Dikarya</taxon>
        <taxon>Basidiomycota</taxon>
        <taxon>Agaricomycotina</taxon>
        <taxon>Agaricomycetes</taxon>
        <taxon>Agaricomycetidae</taxon>
        <taxon>Agaricales</taxon>
        <taxon>Agaricineae</taxon>
        <taxon>Crepidotaceae</taxon>
        <taxon>Crepidotus</taxon>
    </lineage>
</organism>
<dbReference type="AlphaFoldDB" id="A0A9P6JN48"/>
<dbReference type="InterPro" id="IPR018866">
    <property type="entry name" value="Znf-4CXXC_R1"/>
</dbReference>
<dbReference type="EMBL" id="MU157867">
    <property type="protein sequence ID" value="KAF9526786.1"/>
    <property type="molecule type" value="Genomic_DNA"/>
</dbReference>
<sequence length="1067" mass="116934">MTFALQNQTDASLTPTRTFIPRLDSALHIYSPTSTRQTPSKAPVQRLPSPSSDKADAISVYTADADGDVDDEAVVEQTLLSINSPSKEPESRQSPDRQTNATPNWEDLFGSEPSPAEHQRSVTPQPTPRRKRLVMSHVLVPPFRKSKDAYSRMFRRQKAPRPTEDPHVDVAFALQAAFQHNHDLGTLSTRTEKPKKKLKLLSGQTAKSRAEHDVPVASTSHSKTTILKRKIILCDDEGDDEHIPPKRRRLDTFIDLTISDDDESLARPHDIHHPHQDTPSLSQLESIAIQPHTPIPPAILVCNLRNTLSQVTQKLLSLPYEAPSLFINSSRRRCALVDQGWLDEQGATELSGATNSVFDDEANDDIQLQDGSSSMRASSSHETSGRFLTPTAPKIDLAARFRPKKTTSRITVKNQSAPLPTSSILADTLDDVDHSRITFDPPLKPSAKALGKRKAIDTITHLPTPSSLSSTSESNPQSPQPGLRTTGTGDIFINSFNPSPSQGSMFIHTDVPLTSTGSPSNRDPLSFSKYANNSTLLSASFSRYGSSAQLHDDFSQVDTVLDDEGGLGSHESWSQYLEDEVVRTYSFDTVNPSLLGPPDPPVTFNSVQEDGLGIWMSNDDPEPSFLTASGSTLESSFPVSPTASSTTSKLGLSLVEKEMDRRSPSPLILPAPHVGSPRRSPPRFWLSGSVVPKRQRKRRLMKDMVAVEDVVGSSVESSRAATEECAHSEDGSTIRVSRFLNRMFEKSGGAFIFYGGEKWPKGAALFCHQCRNKPEILKLNCPTCNKCYCVRCLSCRYQSEPRAFDMDTSSCPACLGYCNCTSCCQKRGVKYVPSEKRPKKRAAASTASDDRQSNHSRVALGGRTNLPSLITAKEHLPVNEELYPTSASIQPPLGPKVYWSTIYGLNGAKIGTSFAASDAAIGPPDMVYTARPANLIPSSSKRSSIVWVGEMQPSWGLGKRVQTKELEPALNVKHKKISSHRIYPVYCEPRMYVGKRSLLFCQSEAAAKELADLSDLTDVEDEGDRFSQCSPNSGAPTMPFSADCLTEQDIRRAIELALAACGIPLLK</sequence>
<feature type="region of interest" description="Disordered" evidence="5">
    <location>
        <begin position="835"/>
        <end position="859"/>
    </location>
</feature>
<name>A0A9P6JN48_9AGAR</name>
<keyword evidence="4" id="KW-0539">Nucleus</keyword>
<dbReference type="Pfam" id="PF10497">
    <property type="entry name" value="zf-4CXXC_R1"/>
    <property type="match status" value="1"/>
</dbReference>
<evidence type="ECO:0000256" key="3">
    <source>
        <dbReference type="ARBA" id="ARBA00023163"/>
    </source>
</evidence>
<keyword evidence="3" id="KW-0804">Transcription</keyword>
<dbReference type="Proteomes" id="UP000807306">
    <property type="component" value="Unassembled WGS sequence"/>
</dbReference>
<feature type="region of interest" description="Disordered" evidence="5">
    <location>
        <begin position="370"/>
        <end position="389"/>
    </location>
</feature>
<feature type="compositionally biased region" description="Polar residues" evidence="5">
    <location>
        <begin position="370"/>
        <end position="382"/>
    </location>
</feature>
<feature type="compositionally biased region" description="Low complexity" evidence="5">
    <location>
        <begin position="462"/>
        <end position="481"/>
    </location>
</feature>
<evidence type="ECO:0000313" key="8">
    <source>
        <dbReference type="Proteomes" id="UP000807306"/>
    </source>
</evidence>
<accession>A0A9P6JN48</accession>
<evidence type="ECO:0000256" key="5">
    <source>
        <dbReference type="SAM" id="MobiDB-lite"/>
    </source>
</evidence>
<protein>
    <recommendedName>
        <fullName evidence="6">Zinc-finger domain-containing protein</fullName>
    </recommendedName>
</protein>
<feature type="region of interest" description="Disordered" evidence="5">
    <location>
        <begin position="461"/>
        <end position="489"/>
    </location>
</feature>
<feature type="compositionally biased region" description="Polar residues" evidence="5">
    <location>
        <begin position="31"/>
        <end position="40"/>
    </location>
</feature>
<evidence type="ECO:0000256" key="4">
    <source>
        <dbReference type="ARBA" id="ARBA00023242"/>
    </source>
</evidence>
<evidence type="ECO:0000313" key="7">
    <source>
        <dbReference type="EMBL" id="KAF9526786.1"/>
    </source>
</evidence>
<dbReference type="OrthoDB" id="298344at2759"/>
<comment type="subcellular location">
    <subcellularLocation>
        <location evidence="1">Nucleus</location>
    </subcellularLocation>
</comment>
<dbReference type="GO" id="GO:0005634">
    <property type="term" value="C:nucleus"/>
    <property type="evidence" value="ECO:0007669"/>
    <property type="project" value="UniProtKB-SubCell"/>
</dbReference>
<reference evidence="7" key="1">
    <citation type="submission" date="2020-11" db="EMBL/GenBank/DDBJ databases">
        <authorList>
            <consortium name="DOE Joint Genome Institute"/>
            <person name="Ahrendt S."/>
            <person name="Riley R."/>
            <person name="Andreopoulos W."/>
            <person name="Labutti K."/>
            <person name="Pangilinan J."/>
            <person name="Ruiz-Duenas F.J."/>
            <person name="Barrasa J.M."/>
            <person name="Sanchez-Garcia M."/>
            <person name="Camarero S."/>
            <person name="Miyauchi S."/>
            <person name="Serrano A."/>
            <person name="Linde D."/>
            <person name="Babiker R."/>
            <person name="Drula E."/>
            <person name="Ayuso-Fernandez I."/>
            <person name="Pacheco R."/>
            <person name="Padilla G."/>
            <person name="Ferreira P."/>
            <person name="Barriuso J."/>
            <person name="Kellner H."/>
            <person name="Castanera R."/>
            <person name="Alfaro M."/>
            <person name="Ramirez L."/>
            <person name="Pisabarro A.G."/>
            <person name="Kuo A."/>
            <person name="Tritt A."/>
            <person name="Lipzen A."/>
            <person name="He G."/>
            <person name="Yan M."/>
            <person name="Ng V."/>
            <person name="Cullen D."/>
            <person name="Martin F."/>
            <person name="Rosso M.-N."/>
            <person name="Henrissat B."/>
            <person name="Hibbett D."/>
            <person name="Martinez A.T."/>
            <person name="Grigoriev I.V."/>
        </authorList>
    </citation>
    <scope>NUCLEOTIDE SEQUENCE</scope>
    <source>
        <strain evidence="7">CBS 506.95</strain>
    </source>
</reference>
<feature type="region of interest" description="Disordered" evidence="5">
    <location>
        <begin position="80"/>
        <end position="131"/>
    </location>
</feature>
<keyword evidence="2" id="KW-0805">Transcription regulation</keyword>